<dbReference type="CDD" id="cd00082">
    <property type="entry name" value="HisKA"/>
    <property type="match status" value="1"/>
</dbReference>
<dbReference type="InterPro" id="IPR036097">
    <property type="entry name" value="HisK_dim/P_sf"/>
</dbReference>
<accession>A0A9D2Q4K0</accession>
<protein>
    <recommendedName>
        <fullName evidence="2">histidine kinase</fullName>
        <ecNumber evidence="2">2.7.13.3</ecNumber>
    </recommendedName>
</protein>
<keyword evidence="3" id="KW-0597">Phosphoprotein</keyword>
<sequence length="402" mass="45123">MSYDARTLLEHYLNVTYASHDTAMMIREAKNTLCLLTGAQQVQIYLFRADNVLLISEQPDGTYRLEHALQKSETIKGEPNVLFLYARTEVQEYGAVLLKGDRVRPSQYAQRLVHVLGEQLHTGLLSNELDMMINGGKRLVPEDGSLPSETLAVLAHEMRAPVATALASLEVIRHRLNHQSHDESFFVLCDALERNLRRSMRMSTNLLLASKSRYSAPSLEWLNVVELWCETAASVRPYASQRGVELQVESKAFEKAPYALSNQQYLESIMINLLSNAVRYAKPEGGLVRVDIVQKEEGLFLTVADNGKGFPSEKACRLFEKFWRGEQSDAVRGGAGLGLYLVWVFVKALGGTVEAENQNGAVFRVYLPLKTKQQGHQRALGAGRRLEDNYWNSAQNEFSTQG</sequence>
<keyword evidence="4 7" id="KW-0808">Transferase</keyword>
<dbReference type="SMART" id="SM00387">
    <property type="entry name" value="HATPase_c"/>
    <property type="match status" value="1"/>
</dbReference>
<dbReference type="SUPFAM" id="SSF47384">
    <property type="entry name" value="Homodimeric domain of signal transducing histidine kinase"/>
    <property type="match status" value="1"/>
</dbReference>
<evidence type="ECO:0000256" key="5">
    <source>
        <dbReference type="ARBA" id="ARBA00023012"/>
    </source>
</evidence>
<dbReference type="SUPFAM" id="SSF55874">
    <property type="entry name" value="ATPase domain of HSP90 chaperone/DNA topoisomerase II/histidine kinase"/>
    <property type="match status" value="1"/>
</dbReference>
<dbReference type="InterPro" id="IPR004358">
    <property type="entry name" value="Sig_transdc_His_kin-like_C"/>
</dbReference>
<dbReference type="InterPro" id="IPR005467">
    <property type="entry name" value="His_kinase_dom"/>
</dbReference>
<keyword evidence="5" id="KW-0902">Two-component regulatory system</keyword>
<dbReference type="Proteomes" id="UP000823918">
    <property type="component" value="Unassembled WGS sequence"/>
</dbReference>
<dbReference type="InterPro" id="IPR003594">
    <property type="entry name" value="HATPase_dom"/>
</dbReference>
<dbReference type="GO" id="GO:0000155">
    <property type="term" value="F:phosphorelay sensor kinase activity"/>
    <property type="evidence" value="ECO:0007669"/>
    <property type="project" value="InterPro"/>
</dbReference>
<name>A0A9D2Q4K0_9FIRM</name>
<keyword evidence="4 7" id="KW-0418">Kinase</keyword>
<dbReference type="EC" id="2.7.13.3" evidence="2"/>
<dbReference type="PANTHER" id="PTHR43547:SF2">
    <property type="entry name" value="HYBRID SIGNAL TRANSDUCTION HISTIDINE KINASE C"/>
    <property type="match status" value="1"/>
</dbReference>
<evidence type="ECO:0000256" key="4">
    <source>
        <dbReference type="ARBA" id="ARBA00022777"/>
    </source>
</evidence>
<comment type="catalytic activity">
    <reaction evidence="1">
        <text>ATP + protein L-histidine = ADP + protein N-phospho-L-histidine.</text>
        <dbReference type="EC" id="2.7.13.3"/>
    </reaction>
</comment>
<reference evidence="7" key="1">
    <citation type="journal article" date="2021" name="PeerJ">
        <title>Extensive microbial diversity within the chicken gut microbiome revealed by metagenomics and culture.</title>
        <authorList>
            <person name="Gilroy R."/>
            <person name="Ravi A."/>
            <person name="Getino M."/>
            <person name="Pursley I."/>
            <person name="Horton D.L."/>
            <person name="Alikhan N.F."/>
            <person name="Baker D."/>
            <person name="Gharbi K."/>
            <person name="Hall N."/>
            <person name="Watson M."/>
            <person name="Adriaenssens E.M."/>
            <person name="Foster-Nyarko E."/>
            <person name="Jarju S."/>
            <person name="Secka A."/>
            <person name="Antonio M."/>
            <person name="Oren A."/>
            <person name="Chaudhuri R.R."/>
            <person name="La Ragione R."/>
            <person name="Hildebrand F."/>
            <person name="Pallen M.J."/>
        </authorList>
    </citation>
    <scope>NUCLEOTIDE SEQUENCE</scope>
    <source>
        <strain evidence="7">5933</strain>
    </source>
</reference>
<reference evidence="7" key="2">
    <citation type="submission" date="2021-04" db="EMBL/GenBank/DDBJ databases">
        <authorList>
            <person name="Gilroy R."/>
        </authorList>
    </citation>
    <scope>NUCLEOTIDE SEQUENCE</scope>
    <source>
        <strain evidence="7">5933</strain>
    </source>
</reference>
<comment type="caution">
    <text evidence="7">The sequence shown here is derived from an EMBL/GenBank/DDBJ whole genome shotgun (WGS) entry which is preliminary data.</text>
</comment>
<evidence type="ECO:0000259" key="6">
    <source>
        <dbReference type="PROSITE" id="PS50109"/>
    </source>
</evidence>
<dbReference type="Pfam" id="PF02518">
    <property type="entry name" value="HATPase_c"/>
    <property type="match status" value="1"/>
</dbReference>
<evidence type="ECO:0000313" key="7">
    <source>
        <dbReference type="EMBL" id="HJC71813.1"/>
    </source>
</evidence>
<dbReference type="PROSITE" id="PS50109">
    <property type="entry name" value="HIS_KIN"/>
    <property type="match status" value="1"/>
</dbReference>
<proteinExistence type="predicted"/>
<evidence type="ECO:0000256" key="3">
    <source>
        <dbReference type="ARBA" id="ARBA00022553"/>
    </source>
</evidence>
<organism evidence="7 8">
    <name type="scientific">Candidatus Ruthenibacterium merdavium</name>
    <dbReference type="NCBI Taxonomy" id="2838752"/>
    <lineage>
        <taxon>Bacteria</taxon>
        <taxon>Bacillati</taxon>
        <taxon>Bacillota</taxon>
        <taxon>Clostridia</taxon>
        <taxon>Eubacteriales</taxon>
        <taxon>Oscillospiraceae</taxon>
        <taxon>Ruthenibacterium</taxon>
    </lineage>
</organism>
<evidence type="ECO:0000256" key="2">
    <source>
        <dbReference type="ARBA" id="ARBA00012438"/>
    </source>
</evidence>
<dbReference type="AlphaFoldDB" id="A0A9D2Q4K0"/>
<feature type="domain" description="Histidine kinase" evidence="6">
    <location>
        <begin position="153"/>
        <end position="371"/>
    </location>
</feature>
<dbReference type="Gene3D" id="3.30.565.10">
    <property type="entry name" value="Histidine kinase-like ATPase, C-terminal domain"/>
    <property type="match status" value="1"/>
</dbReference>
<evidence type="ECO:0000256" key="1">
    <source>
        <dbReference type="ARBA" id="ARBA00000085"/>
    </source>
</evidence>
<dbReference type="InterPro" id="IPR003661">
    <property type="entry name" value="HisK_dim/P_dom"/>
</dbReference>
<dbReference type="PRINTS" id="PR00344">
    <property type="entry name" value="BCTRLSENSOR"/>
</dbReference>
<dbReference type="InterPro" id="IPR036890">
    <property type="entry name" value="HATPase_C_sf"/>
</dbReference>
<evidence type="ECO:0000313" key="8">
    <source>
        <dbReference type="Proteomes" id="UP000823918"/>
    </source>
</evidence>
<gene>
    <name evidence="7" type="ORF">H9698_03335</name>
</gene>
<dbReference type="PANTHER" id="PTHR43547">
    <property type="entry name" value="TWO-COMPONENT HISTIDINE KINASE"/>
    <property type="match status" value="1"/>
</dbReference>
<dbReference type="EMBL" id="DWWA01000019">
    <property type="protein sequence ID" value="HJC71813.1"/>
    <property type="molecule type" value="Genomic_DNA"/>
</dbReference>